<gene>
    <name evidence="2" type="ORF">NQ314_004005</name>
</gene>
<feature type="compositionally biased region" description="Basic and acidic residues" evidence="1">
    <location>
        <begin position="92"/>
        <end position="128"/>
    </location>
</feature>
<feature type="compositionally biased region" description="Polar residues" evidence="1">
    <location>
        <begin position="55"/>
        <end position="89"/>
    </location>
</feature>
<dbReference type="Proteomes" id="UP001162156">
    <property type="component" value="Unassembled WGS sequence"/>
</dbReference>
<reference evidence="2" key="1">
    <citation type="journal article" date="2023" name="Insect Mol. Biol.">
        <title>Genome sequencing provides insights into the evolution of gene families encoding plant cell wall-degrading enzymes in longhorned beetles.</title>
        <authorList>
            <person name="Shin N.R."/>
            <person name="Okamura Y."/>
            <person name="Kirsch R."/>
            <person name="Pauchet Y."/>
        </authorList>
    </citation>
    <scope>NUCLEOTIDE SEQUENCE</scope>
    <source>
        <strain evidence="2">RBIC_L_NR</strain>
    </source>
</reference>
<proteinExistence type="predicted"/>
<evidence type="ECO:0000313" key="2">
    <source>
        <dbReference type="EMBL" id="KAJ8965614.1"/>
    </source>
</evidence>
<dbReference type="EMBL" id="JANEYF010001201">
    <property type="protein sequence ID" value="KAJ8965614.1"/>
    <property type="molecule type" value="Genomic_DNA"/>
</dbReference>
<evidence type="ECO:0000256" key="1">
    <source>
        <dbReference type="SAM" id="MobiDB-lite"/>
    </source>
</evidence>
<comment type="caution">
    <text evidence="2">The sequence shown here is derived from an EMBL/GenBank/DDBJ whole genome shotgun (WGS) entry which is preliminary data.</text>
</comment>
<name>A0AAV8ZKW6_9CUCU</name>
<sequence length="202" mass="22495">MPEKMVITTMVDIGITTPTTTTTTRAPYPQVNIRKFSPGNRPSSTKRPKNASKPKYQSSRIISTQSSVDVNEPQGDQPQQKLDVSSNLPSDYKLRGSDDKSSRLLEEILSRAKTPKEEEKTESTKIDISKFLPPGYKPPKDEEDATEGNVFKNTKADDISKFLPPGYTTPKTEEKSTESSNTKVDDISKFLPPGYKLPKKRG</sequence>
<protein>
    <submittedName>
        <fullName evidence="2">Uncharacterized protein</fullName>
    </submittedName>
</protein>
<organism evidence="2 3">
    <name type="scientific">Rhamnusium bicolor</name>
    <dbReference type="NCBI Taxonomy" id="1586634"/>
    <lineage>
        <taxon>Eukaryota</taxon>
        <taxon>Metazoa</taxon>
        <taxon>Ecdysozoa</taxon>
        <taxon>Arthropoda</taxon>
        <taxon>Hexapoda</taxon>
        <taxon>Insecta</taxon>
        <taxon>Pterygota</taxon>
        <taxon>Neoptera</taxon>
        <taxon>Endopterygota</taxon>
        <taxon>Coleoptera</taxon>
        <taxon>Polyphaga</taxon>
        <taxon>Cucujiformia</taxon>
        <taxon>Chrysomeloidea</taxon>
        <taxon>Cerambycidae</taxon>
        <taxon>Lepturinae</taxon>
        <taxon>Rhagiini</taxon>
        <taxon>Rhamnusium</taxon>
    </lineage>
</organism>
<feature type="region of interest" description="Disordered" evidence="1">
    <location>
        <begin position="13"/>
        <end position="202"/>
    </location>
</feature>
<feature type="compositionally biased region" description="Basic and acidic residues" evidence="1">
    <location>
        <begin position="171"/>
        <end position="188"/>
    </location>
</feature>
<accession>A0AAV8ZKW6</accession>
<evidence type="ECO:0000313" key="3">
    <source>
        <dbReference type="Proteomes" id="UP001162156"/>
    </source>
</evidence>
<keyword evidence="3" id="KW-1185">Reference proteome</keyword>
<dbReference type="AlphaFoldDB" id="A0AAV8ZKW6"/>